<dbReference type="EMBL" id="JAJSON010000005">
    <property type="protein sequence ID" value="MCG9970301.1"/>
    <property type="molecule type" value="Genomic_DNA"/>
</dbReference>
<dbReference type="AlphaFoldDB" id="A0A9X1UUF3"/>
<protein>
    <submittedName>
        <fullName evidence="6">Glycosyltransferase</fullName>
        <ecNumber evidence="6">2.4.-.-</ecNumber>
    </submittedName>
</protein>
<evidence type="ECO:0000313" key="7">
    <source>
        <dbReference type="Proteomes" id="UP001139344"/>
    </source>
</evidence>
<dbReference type="RefSeq" id="WP_240095445.1">
    <property type="nucleotide sequence ID" value="NZ_JAJSON010000005.1"/>
</dbReference>
<sequence length="483" mass="55259">MLDNIENIIRSSYVYTTANYFFFIYGLTLFGLYFSGVLLAIKGIRRTKRKSTFLQVGDIVSATDIPSVTLIAPAYNEGLTIIENVKSLLSIQYPYYEFILVNDGSKDDSLEKLIKEFDLERNDASFIQQPIPTASVNYIYKSRNKKYAHLTVIDKNNGGRADALNAGINFANTELVVCTDADCIIEQDAILKMVRPYLEANEKEIVACGGGIGIANDSVVKNGVLKELKLPDSIVPMVQVVEYIRAFLLGRMAWGEINGLMLVSGAFGMYPRKRVIQVGGFNPRTVGEDLELCIRLRTHMEDLNIPYKVVYLPETLCWTEGPPDYDILIKQRDRWARGLWETMSLHKKLFFNPRYRYMGILYYPYWLFFEFGAPIVEFLGILLIIFFGIFGLINWPMAVLLFFLIYGIGCLFSTTAIFLYVKNFDHYTRPKQVVELLLAAYLEPFLYHPVLVYGQMKGYYKKLFNIKSGWGTMTRKGFKISKS</sequence>
<dbReference type="PANTHER" id="PTHR43630:SF1">
    <property type="entry name" value="POLY-BETA-1,6-N-ACETYL-D-GLUCOSAMINE SYNTHASE"/>
    <property type="match status" value="1"/>
</dbReference>
<reference evidence="6" key="1">
    <citation type="submission" date="2021-12" db="EMBL/GenBank/DDBJ databases">
        <title>Description of Gramella crocea sp. nov., a new bacterium isolated from activated sludge.</title>
        <authorList>
            <person name="Zhang X."/>
        </authorList>
    </citation>
    <scope>NUCLEOTIDE SEQUENCE</scope>
    <source>
        <strain evidence="6">YB25</strain>
    </source>
</reference>
<dbReference type="SUPFAM" id="SSF53448">
    <property type="entry name" value="Nucleotide-diphospho-sugar transferases"/>
    <property type="match status" value="1"/>
</dbReference>
<feature type="transmembrane region" description="Helical" evidence="4">
    <location>
        <begin position="20"/>
        <end position="41"/>
    </location>
</feature>
<gene>
    <name evidence="6" type="ORF">LU635_01530</name>
</gene>
<comment type="similarity">
    <text evidence="1">Belongs to the glycosyltransferase 2 family.</text>
</comment>
<dbReference type="InterPro" id="IPR001173">
    <property type="entry name" value="Glyco_trans_2-like"/>
</dbReference>
<feature type="transmembrane region" description="Helical" evidence="4">
    <location>
        <begin position="399"/>
        <end position="421"/>
    </location>
</feature>
<accession>A0A9X1UUF3</accession>
<comment type="caution">
    <text evidence="6">The sequence shown here is derived from an EMBL/GenBank/DDBJ whole genome shotgun (WGS) entry which is preliminary data.</text>
</comment>
<dbReference type="CDD" id="cd06423">
    <property type="entry name" value="CESA_like"/>
    <property type="match status" value="1"/>
</dbReference>
<evidence type="ECO:0000313" key="6">
    <source>
        <dbReference type="EMBL" id="MCG9970301.1"/>
    </source>
</evidence>
<keyword evidence="4" id="KW-1133">Transmembrane helix</keyword>
<dbReference type="Proteomes" id="UP001139344">
    <property type="component" value="Unassembled WGS sequence"/>
</dbReference>
<keyword evidence="2 6" id="KW-0328">Glycosyltransferase</keyword>
<keyword evidence="4" id="KW-0812">Transmembrane</keyword>
<feature type="transmembrane region" description="Helical" evidence="4">
    <location>
        <begin position="365"/>
        <end position="393"/>
    </location>
</feature>
<keyword evidence="3 6" id="KW-0808">Transferase</keyword>
<dbReference type="Pfam" id="PF00535">
    <property type="entry name" value="Glycos_transf_2"/>
    <property type="match status" value="1"/>
</dbReference>
<evidence type="ECO:0000256" key="1">
    <source>
        <dbReference type="ARBA" id="ARBA00006739"/>
    </source>
</evidence>
<dbReference type="EC" id="2.4.-.-" evidence="6"/>
<evidence type="ECO:0000256" key="2">
    <source>
        <dbReference type="ARBA" id="ARBA00022676"/>
    </source>
</evidence>
<proteinExistence type="inferred from homology"/>
<dbReference type="PANTHER" id="PTHR43630">
    <property type="entry name" value="POLY-BETA-1,6-N-ACETYL-D-GLUCOSAMINE SYNTHASE"/>
    <property type="match status" value="1"/>
</dbReference>
<feature type="domain" description="Glycosyltransferase 2-like" evidence="5">
    <location>
        <begin position="70"/>
        <end position="208"/>
    </location>
</feature>
<keyword evidence="7" id="KW-1185">Reference proteome</keyword>
<evidence type="ECO:0000259" key="5">
    <source>
        <dbReference type="Pfam" id="PF00535"/>
    </source>
</evidence>
<dbReference type="GO" id="GO:0016757">
    <property type="term" value="F:glycosyltransferase activity"/>
    <property type="evidence" value="ECO:0007669"/>
    <property type="project" value="UniProtKB-KW"/>
</dbReference>
<organism evidence="6 7">
    <name type="scientific">Christiangramia crocea</name>
    <dbReference type="NCBI Taxonomy" id="2904124"/>
    <lineage>
        <taxon>Bacteria</taxon>
        <taxon>Pseudomonadati</taxon>
        <taxon>Bacteroidota</taxon>
        <taxon>Flavobacteriia</taxon>
        <taxon>Flavobacteriales</taxon>
        <taxon>Flavobacteriaceae</taxon>
        <taxon>Christiangramia</taxon>
    </lineage>
</organism>
<dbReference type="Gene3D" id="3.90.550.10">
    <property type="entry name" value="Spore Coat Polysaccharide Biosynthesis Protein SpsA, Chain A"/>
    <property type="match status" value="1"/>
</dbReference>
<keyword evidence="4" id="KW-0472">Membrane</keyword>
<evidence type="ECO:0000256" key="4">
    <source>
        <dbReference type="SAM" id="Phobius"/>
    </source>
</evidence>
<evidence type="ECO:0000256" key="3">
    <source>
        <dbReference type="ARBA" id="ARBA00022679"/>
    </source>
</evidence>
<dbReference type="InterPro" id="IPR029044">
    <property type="entry name" value="Nucleotide-diphossugar_trans"/>
</dbReference>
<name>A0A9X1UUF3_9FLAO</name>